<evidence type="ECO:0000256" key="4">
    <source>
        <dbReference type="ARBA" id="ARBA00022723"/>
    </source>
</evidence>
<evidence type="ECO:0000256" key="6">
    <source>
        <dbReference type="ARBA" id="ARBA00023004"/>
    </source>
</evidence>
<dbReference type="InterPro" id="IPR000511">
    <property type="entry name" value="Holocyt_c/c1_synthase"/>
</dbReference>
<evidence type="ECO:0000256" key="8">
    <source>
        <dbReference type="ARBA" id="ARBA00023136"/>
    </source>
</evidence>
<name>A0A1E1GHV4_9CRYP</name>
<comment type="catalytic activity">
    <reaction evidence="10">
        <text>holo-[cytochrome c] = apo-[cytochrome c] + heme b</text>
        <dbReference type="Rhea" id="RHEA:22648"/>
        <dbReference type="Rhea" id="RHEA-COMP:10725"/>
        <dbReference type="Rhea" id="RHEA-COMP:10726"/>
        <dbReference type="ChEBI" id="CHEBI:29950"/>
        <dbReference type="ChEBI" id="CHEBI:60344"/>
        <dbReference type="ChEBI" id="CHEBI:83739"/>
        <dbReference type="EC" id="4.4.1.17"/>
    </reaction>
</comment>
<organism evidence="12">
    <name type="scientific">Roombia sp. NY0200</name>
    <dbReference type="NCBI Taxonomy" id="1263497"/>
    <lineage>
        <taxon>Eukaryota</taxon>
        <taxon>Cryptophyceae</taxon>
        <taxon>Kathablepharidacea</taxon>
        <taxon>Katablepharidaceae</taxon>
        <taxon>Roombia</taxon>
    </lineage>
</organism>
<dbReference type="Pfam" id="PF01265">
    <property type="entry name" value="Cyto_heme_lyase"/>
    <property type="match status" value="1"/>
</dbReference>
<evidence type="ECO:0000256" key="10">
    <source>
        <dbReference type="RuleBase" id="RU363130"/>
    </source>
</evidence>
<evidence type="ECO:0000256" key="9">
    <source>
        <dbReference type="ARBA" id="ARBA00023239"/>
    </source>
</evidence>
<evidence type="ECO:0000256" key="2">
    <source>
        <dbReference type="ARBA" id="ARBA00007255"/>
    </source>
</evidence>
<keyword evidence="3 10" id="KW-0349">Heme</keyword>
<dbReference type="EMBL" id="LC148861">
    <property type="protein sequence ID" value="BAV82447.1"/>
    <property type="molecule type" value="mRNA"/>
</dbReference>
<evidence type="ECO:0000256" key="3">
    <source>
        <dbReference type="ARBA" id="ARBA00022617"/>
    </source>
</evidence>
<evidence type="ECO:0000256" key="11">
    <source>
        <dbReference type="SAM" id="MobiDB-lite"/>
    </source>
</evidence>
<dbReference type="PROSITE" id="PS00821">
    <property type="entry name" value="CYTO_HEME_LYASE_1"/>
    <property type="match status" value="1"/>
</dbReference>
<dbReference type="PROSITE" id="PS00822">
    <property type="entry name" value="CYTO_HEME_LYASE_2"/>
    <property type="match status" value="1"/>
</dbReference>
<dbReference type="EC" id="4.4.1.17" evidence="10"/>
<feature type="region of interest" description="Disordered" evidence="11">
    <location>
        <begin position="1"/>
        <end position="110"/>
    </location>
</feature>
<protein>
    <recommendedName>
        <fullName evidence="10">Holocytochrome c-type synthase</fullName>
        <ecNumber evidence="10">4.4.1.17</ecNumber>
    </recommendedName>
</protein>
<evidence type="ECO:0000256" key="5">
    <source>
        <dbReference type="ARBA" id="ARBA00022792"/>
    </source>
</evidence>
<dbReference type="GO" id="GO:0005743">
    <property type="term" value="C:mitochondrial inner membrane"/>
    <property type="evidence" value="ECO:0007669"/>
    <property type="project" value="UniProtKB-SubCell"/>
</dbReference>
<evidence type="ECO:0000256" key="1">
    <source>
        <dbReference type="ARBA" id="ARBA00004273"/>
    </source>
</evidence>
<evidence type="ECO:0000313" key="12">
    <source>
        <dbReference type="EMBL" id="BAV82447.1"/>
    </source>
</evidence>
<accession>A0A1E1GHV4</accession>
<keyword evidence="4 10" id="KW-0479">Metal-binding</keyword>
<keyword evidence="5 10" id="KW-0999">Mitochondrion inner membrane</keyword>
<reference evidence="12" key="1">
    <citation type="journal article" date="2016" name="Genome Biol. Evol.">
        <title>Mitochondrial Genome of Palpitomonas bilix: Derived Genome Structure and Ancestral System for Cytochrome c Maturation.</title>
        <authorList>
            <consortium name="AP017433"/>
            <person name="Nishimura Y."/>
            <person name="Tanifuji G."/>
            <person name="Kamikawa R."/>
            <person name="Yabuki A."/>
            <person name="Hashimoto T."/>
            <person name="Inagaki Y."/>
        </authorList>
    </citation>
    <scope>NUCLEOTIDE SEQUENCE</scope>
    <source>
        <strain evidence="12">NY0200</strain>
    </source>
</reference>
<keyword evidence="6 10" id="KW-0408">Iron</keyword>
<dbReference type="PANTHER" id="PTHR12743">
    <property type="entry name" value="CYTOCHROME C1 HEME LYASE"/>
    <property type="match status" value="1"/>
</dbReference>
<comment type="subcellular location">
    <subcellularLocation>
        <location evidence="1 10">Mitochondrion inner membrane</location>
    </subcellularLocation>
</comment>
<keyword evidence="9 10" id="KW-0456">Lyase</keyword>
<feature type="compositionally biased region" description="Gly residues" evidence="11">
    <location>
        <begin position="28"/>
        <end position="45"/>
    </location>
</feature>
<sequence>MTRNELGREGGGCPVDHGSMKASNSGGNFLGGEGSSSASSGGGGCPVDHSKIPSTRSEAAGGGCPVDHSKMDPRNRLPVNLNQQPSTGQDRPLPTSRRESTIPKTGSDGTWVYPSPQMFYNAMQKKNKGPETDHMEEVVAIHNAVNEQGWKEVLRWEKFHMKKYGVPSLTKFAGKSTELSPKARFVEFLTGKAPFDRHDWIINRGGRPVRYIIDYYDGEDSEDTGMPVFFLDCRPALDSFVAVCDRIRMWVWGD</sequence>
<comment type="function">
    <text evidence="10">Lyase that catalyzes the covalent linking of the heme group to the cytochrome C apoprotein to produce the mature functional cytochrome.</text>
</comment>
<dbReference type="GO" id="GO:0004408">
    <property type="term" value="F:holocytochrome-c synthase activity"/>
    <property type="evidence" value="ECO:0007669"/>
    <property type="project" value="UniProtKB-EC"/>
</dbReference>
<dbReference type="GO" id="GO:0046872">
    <property type="term" value="F:metal ion binding"/>
    <property type="evidence" value="ECO:0007669"/>
    <property type="project" value="UniProtKB-KW"/>
</dbReference>
<feature type="compositionally biased region" description="Polar residues" evidence="11">
    <location>
        <begin position="80"/>
        <end position="89"/>
    </location>
</feature>
<proteinExistence type="evidence at transcript level"/>
<keyword evidence="7 10" id="KW-0496">Mitochondrion</keyword>
<dbReference type="AlphaFoldDB" id="A0A1E1GHV4"/>
<evidence type="ECO:0000256" key="7">
    <source>
        <dbReference type="ARBA" id="ARBA00023128"/>
    </source>
</evidence>
<keyword evidence="8 10" id="KW-0472">Membrane</keyword>
<comment type="similarity">
    <text evidence="2 10">Belongs to the cytochrome c-type heme lyase family.</text>
</comment>